<dbReference type="PANTHER" id="PTHR31297:SF17">
    <property type="entry name" value="ENDOGLUCANASE"/>
    <property type="match status" value="1"/>
</dbReference>
<feature type="domain" description="BACON" evidence="6">
    <location>
        <begin position="70"/>
        <end position="123"/>
    </location>
</feature>
<dbReference type="PANTHER" id="PTHR31297">
    <property type="entry name" value="GLUCAN ENDO-1,6-BETA-GLUCOSIDASE B"/>
    <property type="match status" value="1"/>
</dbReference>
<comment type="caution">
    <text evidence="7">The sequence shown here is derived from an EMBL/GenBank/DDBJ whole genome shotgun (WGS) entry which is preliminary data.</text>
</comment>
<dbReference type="InterPro" id="IPR050386">
    <property type="entry name" value="Glycosyl_hydrolase_5"/>
</dbReference>
<dbReference type="Proteomes" id="UP000798808">
    <property type="component" value="Unassembled WGS sequence"/>
</dbReference>
<dbReference type="Pfam" id="PF00150">
    <property type="entry name" value="Cellulase"/>
    <property type="match status" value="1"/>
</dbReference>
<sequence>MKYLVQFSSTLIALCGIIFTLSGCGDDDGDDVNTVEETVLTADITTFNFEAAGGSKELQITSNSVWNFNYDASLWSRPNIQTSKGNATVQIVADANETADARSMVLKLASEGTDTVQITVNQAAGTIDEEPVEPELPDYIDPDNTGMRDKTSVQLTELMGVGWNLGNSLEAISVNNGVYSGNETSWGNPVVTKTLIDSVKAAGFKTIRIPVSWSHMFDDPATYKISYEWKQRVEEVVNYALDNDMFVMINIHWDGGWMDHTTYDHQDAINERIAIMWKQIAKYFRDYDDRLLFAGTNEVHEEGNFNEPTTEYAEVQNSFNQTFINTVRATGGRNTYRHLIIQTYVTNIAYGVDHLEIPADATANRMMVEVHFYDPYQFALQETDEFSLWGNANSGSAAHSDWGDEDWVDEQFGNMKTNFVDKGYGVILGEFGSLLKTSPQNSTYAEHVASRNYYLNYVTKTALSNGMVPVYWDNGHTGNYGFGLFNRNTGEAVHADAAEAIVSALGN</sequence>
<dbReference type="InterPro" id="IPR013783">
    <property type="entry name" value="Ig-like_fold"/>
</dbReference>
<accession>A0ABW9RUY0</accession>
<keyword evidence="2 4" id="KW-0378">Hydrolase</keyword>
<evidence type="ECO:0000259" key="6">
    <source>
        <dbReference type="Pfam" id="PF13004"/>
    </source>
</evidence>
<dbReference type="InterPro" id="IPR001547">
    <property type="entry name" value="Glyco_hydro_5"/>
</dbReference>
<evidence type="ECO:0000256" key="3">
    <source>
        <dbReference type="ARBA" id="ARBA00023295"/>
    </source>
</evidence>
<organism evidence="7 8">
    <name type="scientific">Fulvivirga kasyanovii</name>
    <dbReference type="NCBI Taxonomy" id="396812"/>
    <lineage>
        <taxon>Bacteria</taxon>
        <taxon>Pseudomonadati</taxon>
        <taxon>Bacteroidota</taxon>
        <taxon>Cytophagia</taxon>
        <taxon>Cytophagales</taxon>
        <taxon>Fulvivirgaceae</taxon>
        <taxon>Fulvivirga</taxon>
    </lineage>
</organism>
<keyword evidence="3 4" id="KW-0326">Glycosidase</keyword>
<evidence type="ECO:0000256" key="1">
    <source>
        <dbReference type="ARBA" id="ARBA00022729"/>
    </source>
</evidence>
<keyword evidence="1" id="KW-0732">Signal</keyword>
<evidence type="ECO:0000313" key="8">
    <source>
        <dbReference type="Proteomes" id="UP000798808"/>
    </source>
</evidence>
<dbReference type="InterPro" id="IPR017853">
    <property type="entry name" value="GH"/>
</dbReference>
<protein>
    <submittedName>
        <fullName evidence="7">DNA mismatch repair protein</fullName>
    </submittedName>
</protein>
<dbReference type="SUPFAM" id="SSF51445">
    <property type="entry name" value="(Trans)glycosidases"/>
    <property type="match status" value="1"/>
</dbReference>
<gene>
    <name evidence="7" type="ORF">E1163_21225</name>
</gene>
<evidence type="ECO:0000256" key="2">
    <source>
        <dbReference type="ARBA" id="ARBA00022801"/>
    </source>
</evidence>
<evidence type="ECO:0000259" key="5">
    <source>
        <dbReference type="Pfam" id="PF00150"/>
    </source>
</evidence>
<reference evidence="7 8" key="1">
    <citation type="submission" date="2019-02" db="EMBL/GenBank/DDBJ databases">
        <authorList>
            <person name="Goldberg S.R."/>
            <person name="Haltli B.A."/>
            <person name="Correa H."/>
            <person name="Russell K.G."/>
        </authorList>
    </citation>
    <scope>NUCLEOTIDE SEQUENCE [LARGE SCALE GENOMIC DNA]</scope>
    <source>
        <strain evidence="7 8">JCM 16186</strain>
    </source>
</reference>
<dbReference type="Gene3D" id="2.60.40.10">
    <property type="entry name" value="Immunoglobulins"/>
    <property type="match status" value="1"/>
</dbReference>
<dbReference type="CDD" id="cd14948">
    <property type="entry name" value="BACON"/>
    <property type="match status" value="1"/>
</dbReference>
<dbReference type="PROSITE" id="PS51257">
    <property type="entry name" value="PROKAR_LIPOPROTEIN"/>
    <property type="match status" value="1"/>
</dbReference>
<dbReference type="Pfam" id="PF13004">
    <property type="entry name" value="BACON"/>
    <property type="match status" value="1"/>
</dbReference>
<dbReference type="InterPro" id="IPR024361">
    <property type="entry name" value="BACON"/>
</dbReference>
<evidence type="ECO:0000313" key="7">
    <source>
        <dbReference type="EMBL" id="MTI27492.1"/>
    </source>
</evidence>
<keyword evidence="8" id="KW-1185">Reference proteome</keyword>
<evidence type="ECO:0000256" key="4">
    <source>
        <dbReference type="RuleBase" id="RU361153"/>
    </source>
</evidence>
<proteinExistence type="inferred from homology"/>
<feature type="domain" description="Glycoside hydrolase family 5" evidence="5">
    <location>
        <begin position="179"/>
        <end position="476"/>
    </location>
</feature>
<dbReference type="Gene3D" id="3.20.20.80">
    <property type="entry name" value="Glycosidases"/>
    <property type="match status" value="1"/>
</dbReference>
<comment type="similarity">
    <text evidence="4">Belongs to the glycosyl hydrolase 5 (cellulase A) family.</text>
</comment>
<name>A0ABW9RUY0_9BACT</name>
<dbReference type="EMBL" id="SMLW01000630">
    <property type="protein sequence ID" value="MTI27492.1"/>
    <property type="molecule type" value="Genomic_DNA"/>
</dbReference>